<dbReference type="InterPro" id="IPR015168">
    <property type="entry name" value="SsuA/THI5"/>
</dbReference>
<dbReference type="Proteomes" id="UP000005143">
    <property type="component" value="Unassembled WGS sequence"/>
</dbReference>
<dbReference type="RefSeq" id="WP_007569852.1">
    <property type="nucleotide sequence ID" value="NZ_AGUD01000006.1"/>
</dbReference>
<dbReference type="EMBL" id="AGUD01000006">
    <property type="protein sequence ID" value="EHN12867.1"/>
    <property type="molecule type" value="Genomic_DNA"/>
</dbReference>
<evidence type="ECO:0000256" key="3">
    <source>
        <dbReference type="ARBA" id="ARBA00022729"/>
    </source>
</evidence>
<dbReference type="GO" id="GO:0042597">
    <property type="term" value="C:periplasmic space"/>
    <property type="evidence" value="ECO:0007669"/>
    <property type="project" value="UniProtKB-SubCell"/>
</dbReference>
<comment type="caution">
    <text evidence="5">The sequence shown here is derived from an EMBL/GenBank/DDBJ whole genome shotgun (WGS) entry which is preliminary data.</text>
</comment>
<comment type="similarity">
    <text evidence="2">Belongs to the bacterial solute-binding protein SsuA/TauA family.</text>
</comment>
<dbReference type="Pfam" id="PF09084">
    <property type="entry name" value="NMT1"/>
    <property type="match status" value="1"/>
</dbReference>
<gene>
    <name evidence="5" type="ORF">PAI11_01720</name>
</gene>
<dbReference type="GO" id="GO:0042918">
    <property type="term" value="P:alkanesulfonate transmembrane transport"/>
    <property type="evidence" value="ECO:0007669"/>
    <property type="project" value="TreeGrafter"/>
</dbReference>
<sequence length="329" mass="33968">MLCVLATVGLAVGAVGCGGDDSSGSRPAAAAGSSGALQEARVVAFPASQMLTPYIARDEGRFEAVGLPVKIEMFSAGSTANILPQVLAGKLQIAQTALADIVPAIASGQPLQVLPGFGTLIEGSVETSTNTIVTDDPSIKELKDLAGKKVGLNALRTSHELYLRAQLEKAGVDADSVTFVAVPLANMAASIKKGQIDAGQALEPFISLAEGAGMHRVAAIGAGVADGLPSVVFWTSRKYAQEHPDEIAAFAKAMKATITESLASNPKGVADYMKKYTEIPPEAISQIANFGTFSTDVTPEKIEQVAKVLEQAGGIKSVPPPSEWIVGQQ</sequence>
<organism evidence="5 6">
    <name type="scientific">Patulibacter medicamentivorans</name>
    <dbReference type="NCBI Taxonomy" id="1097667"/>
    <lineage>
        <taxon>Bacteria</taxon>
        <taxon>Bacillati</taxon>
        <taxon>Actinomycetota</taxon>
        <taxon>Thermoleophilia</taxon>
        <taxon>Solirubrobacterales</taxon>
        <taxon>Patulibacteraceae</taxon>
        <taxon>Patulibacter</taxon>
    </lineage>
</organism>
<evidence type="ECO:0000259" key="4">
    <source>
        <dbReference type="Pfam" id="PF09084"/>
    </source>
</evidence>
<reference evidence="5 6" key="1">
    <citation type="journal article" date="2013" name="Biodegradation">
        <title>Quantitative proteomic analysis of ibuprofen-degrading Patulibacter sp. strain I11.</title>
        <authorList>
            <person name="Almeida B."/>
            <person name="Kjeldal H."/>
            <person name="Lolas I."/>
            <person name="Knudsen A.D."/>
            <person name="Carvalho G."/>
            <person name="Nielsen K.L."/>
            <person name="Barreto Crespo M.T."/>
            <person name="Stensballe A."/>
            <person name="Nielsen J.L."/>
        </authorList>
    </citation>
    <scope>NUCLEOTIDE SEQUENCE [LARGE SCALE GENOMIC DNA]</scope>
    <source>
        <strain evidence="5 6">I11</strain>
    </source>
</reference>
<dbReference type="PANTHER" id="PTHR30024">
    <property type="entry name" value="ALIPHATIC SULFONATES-BINDING PROTEIN-RELATED"/>
    <property type="match status" value="1"/>
</dbReference>
<dbReference type="PANTHER" id="PTHR30024:SF47">
    <property type="entry name" value="TAURINE-BINDING PERIPLASMIC PROTEIN"/>
    <property type="match status" value="1"/>
</dbReference>
<name>H0E064_9ACTN</name>
<proteinExistence type="inferred from homology"/>
<dbReference type="SUPFAM" id="SSF53850">
    <property type="entry name" value="Periplasmic binding protein-like II"/>
    <property type="match status" value="1"/>
</dbReference>
<evidence type="ECO:0000313" key="5">
    <source>
        <dbReference type="EMBL" id="EHN12867.1"/>
    </source>
</evidence>
<protein>
    <submittedName>
        <fullName evidence="5">ABC-type nitrate/sulfonate/bicarbonate transport system</fullName>
    </submittedName>
</protein>
<keyword evidence="3" id="KW-0732">Signal</keyword>
<dbReference type="CDD" id="cd01008">
    <property type="entry name" value="PBP2_NrtA_SsuA_CpmA_like"/>
    <property type="match status" value="1"/>
</dbReference>
<dbReference type="AlphaFoldDB" id="H0E064"/>
<comment type="subcellular location">
    <subcellularLocation>
        <location evidence="1">Periplasm</location>
    </subcellularLocation>
</comment>
<evidence type="ECO:0000256" key="1">
    <source>
        <dbReference type="ARBA" id="ARBA00004418"/>
    </source>
</evidence>
<evidence type="ECO:0000313" key="6">
    <source>
        <dbReference type="Proteomes" id="UP000005143"/>
    </source>
</evidence>
<evidence type="ECO:0000256" key="2">
    <source>
        <dbReference type="ARBA" id="ARBA00010742"/>
    </source>
</evidence>
<keyword evidence="6" id="KW-1185">Reference proteome</keyword>
<dbReference type="Gene3D" id="3.40.190.10">
    <property type="entry name" value="Periplasmic binding protein-like II"/>
    <property type="match status" value="2"/>
</dbReference>
<accession>H0E064</accession>
<feature type="domain" description="SsuA/THI5-like" evidence="4">
    <location>
        <begin position="52"/>
        <end position="260"/>
    </location>
</feature>